<organism evidence="1 2">
    <name type="scientific">Zophobas morio</name>
    <dbReference type="NCBI Taxonomy" id="2755281"/>
    <lineage>
        <taxon>Eukaryota</taxon>
        <taxon>Metazoa</taxon>
        <taxon>Ecdysozoa</taxon>
        <taxon>Arthropoda</taxon>
        <taxon>Hexapoda</taxon>
        <taxon>Insecta</taxon>
        <taxon>Pterygota</taxon>
        <taxon>Neoptera</taxon>
        <taxon>Endopterygota</taxon>
        <taxon>Coleoptera</taxon>
        <taxon>Polyphaga</taxon>
        <taxon>Cucujiformia</taxon>
        <taxon>Tenebrionidae</taxon>
        <taxon>Zophobas</taxon>
    </lineage>
</organism>
<comment type="caution">
    <text evidence="1">The sequence shown here is derived from an EMBL/GenBank/DDBJ whole genome shotgun (WGS) entry which is preliminary data.</text>
</comment>
<reference evidence="1" key="1">
    <citation type="journal article" date="2023" name="G3 (Bethesda)">
        <title>Whole genome assemblies of Zophobas morio and Tenebrio molitor.</title>
        <authorList>
            <person name="Kaur S."/>
            <person name="Stinson S.A."/>
            <person name="diCenzo G.C."/>
        </authorList>
    </citation>
    <scope>NUCLEOTIDE SEQUENCE</scope>
    <source>
        <strain evidence="1">QUZm001</strain>
    </source>
</reference>
<keyword evidence="2" id="KW-1185">Reference proteome</keyword>
<evidence type="ECO:0000313" key="1">
    <source>
        <dbReference type="EMBL" id="KAJ3642598.1"/>
    </source>
</evidence>
<accession>A0AA38HRL2</accession>
<sequence>MNDGFATCRTAPTCVCVWMPLGEHMRDLISDGLFLLFGLPKPCIIYTRFLLGVFCDGRMAARYVFSLRDENSPKLGRWIADYSLWSAFKISCLKAIETLGSCKLRRIDRKRRKGVL</sequence>
<dbReference type="EMBL" id="JALNTZ010000008">
    <property type="protein sequence ID" value="KAJ3642598.1"/>
    <property type="molecule type" value="Genomic_DNA"/>
</dbReference>
<dbReference type="Proteomes" id="UP001168821">
    <property type="component" value="Unassembled WGS sequence"/>
</dbReference>
<evidence type="ECO:0000313" key="2">
    <source>
        <dbReference type="Proteomes" id="UP001168821"/>
    </source>
</evidence>
<dbReference type="AlphaFoldDB" id="A0AA38HRL2"/>
<name>A0AA38HRL2_9CUCU</name>
<protein>
    <submittedName>
        <fullName evidence="1">Uncharacterized protein</fullName>
    </submittedName>
</protein>
<proteinExistence type="predicted"/>
<gene>
    <name evidence="1" type="ORF">Zmor_025362</name>
</gene>